<evidence type="ECO:0008006" key="4">
    <source>
        <dbReference type="Google" id="ProtNLM"/>
    </source>
</evidence>
<protein>
    <recommendedName>
        <fullName evidence="4">Secreted protein</fullName>
    </recommendedName>
</protein>
<accession>A0A7H0HY24</accession>
<dbReference type="RefSeq" id="WP_187742521.1">
    <property type="nucleotide sequence ID" value="NZ_CP060825.1"/>
</dbReference>
<evidence type="ECO:0000313" key="3">
    <source>
        <dbReference type="Proteomes" id="UP000516230"/>
    </source>
</evidence>
<reference evidence="2 3" key="1">
    <citation type="submission" date="2020-08" db="EMBL/GenBank/DDBJ databases">
        <title>A novel species.</title>
        <authorList>
            <person name="Gao J."/>
        </authorList>
    </citation>
    <scope>NUCLEOTIDE SEQUENCE [LARGE SCALE GENOMIC DNA]</scope>
    <source>
        <strain evidence="2 3">CRPJ-33</strain>
    </source>
</reference>
<name>A0A7H0HY24_9ACTN</name>
<proteinExistence type="predicted"/>
<keyword evidence="1" id="KW-0732">Signal</keyword>
<keyword evidence="3" id="KW-1185">Reference proteome</keyword>
<dbReference type="KEGG" id="sgj:IAG43_22595"/>
<organism evidence="2 3">
    <name type="scientific">Streptomyces genisteinicus</name>
    <dbReference type="NCBI Taxonomy" id="2768068"/>
    <lineage>
        <taxon>Bacteria</taxon>
        <taxon>Bacillati</taxon>
        <taxon>Actinomycetota</taxon>
        <taxon>Actinomycetes</taxon>
        <taxon>Kitasatosporales</taxon>
        <taxon>Streptomycetaceae</taxon>
        <taxon>Streptomyces</taxon>
    </lineage>
</organism>
<dbReference type="Proteomes" id="UP000516230">
    <property type="component" value="Chromosome"/>
</dbReference>
<dbReference type="AlphaFoldDB" id="A0A7H0HY24"/>
<dbReference type="EMBL" id="CP060825">
    <property type="protein sequence ID" value="QNP65440.1"/>
    <property type="molecule type" value="Genomic_DNA"/>
</dbReference>
<feature type="chain" id="PRO_5039543596" description="Secreted protein" evidence="1">
    <location>
        <begin position="24"/>
        <end position="78"/>
    </location>
</feature>
<sequence>MYRRIAGAVVAAAASLLVLGATAAPAAAAPPGTYARSHHASYAECDAAGKAGRHLWGVIYFCEQFPTRPDVYVLWVRY</sequence>
<evidence type="ECO:0000313" key="2">
    <source>
        <dbReference type="EMBL" id="QNP65440.1"/>
    </source>
</evidence>
<evidence type="ECO:0000256" key="1">
    <source>
        <dbReference type="SAM" id="SignalP"/>
    </source>
</evidence>
<gene>
    <name evidence="2" type="ORF">IAG43_22595</name>
</gene>
<feature type="signal peptide" evidence="1">
    <location>
        <begin position="1"/>
        <end position="23"/>
    </location>
</feature>